<evidence type="ECO:0000256" key="1">
    <source>
        <dbReference type="SAM" id="MobiDB-lite"/>
    </source>
</evidence>
<comment type="caution">
    <text evidence="5">The sequence shown here is derived from an EMBL/GenBank/DDBJ whole genome shotgun (WGS) entry which is preliminary data.</text>
</comment>
<dbReference type="PANTHER" id="PTHR46560:SF4">
    <property type="entry name" value="DUSKY"/>
    <property type="match status" value="1"/>
</dbReference>
<dbReference type="EMBL" id="JBDJPC010000002">
    <property type="protein sequence ID" value="KAL1514094.1"/>
    <property type="molecule type" value="Genomic_DNA"/>
</dbReference>
<feature type="signal peptide" evidence="3">
    <location>
        <begin position="1"/>
        <end position="15"/>
    </location>
</feature>
<dbReference type="PANTHER" id="PTHR46560">
    <property type="entry name" value="CYPHER, ISOFORM B"/>
    <property type="match status" value="1"/>
</dbReference>
<accession>A0ABD1FCP1</accession>
<organism evidence="5 6">
    <name type="scientific">Hypothenemus hampei</name>
    <name type="common">Coffee berry borer</name>
    <dbReference type="NCBI Taxonomy" id="57062"/>
    <lineage>
        <taxon>Eukaryota</taxon>
        <taxon>Metazoa</taxon>
        <taxon>Ecdysozoa</taxon>
        <taxon>Arthropoda</taxon>
        <taxon>Hexapoda</taxon>
        <taxon>Insecta</taxon>
        <taxon>Pterygota</taxon>
        <taxon>Neoptera</taxon>
        <taxon>Endopterygota</taxon>
        <taxon>Coleoptera</taxon>
        <taxon>Polyphaga</taxon>
        <taxon>Cucujiformia</taxon>
        <taxon>Curculionidae</taxon>
        <taxon>Scolytinae</taxon>
        <taxon>Hypothenemus</taxon>
    </lineage>
</organism>
<feature type="domain" description="ZP" evidence="4">
    <location>
        <begin position="373"/>
        <end position="624"/>
    </location>
</feature>
<keyword evidence="2" id="KW-0472">Membrane</keyword>
<evidence type="ECO:0000259" key="4">
    <source>
        <dbReference type="PROSITE" id="PS51034"/>
    </source>
</evidence>
<feature type="chain" id="PRO_5044782663" description="ZP domain-containing protein" evidence="3">
    <location>
        <begin position="16"/>
        <end position="713"/>
    </location>
</feature>
<proteinExistence type="predicted"/>
<dbReference type="InterPro" id="IPR042235">
    <property type="entry name" value="ZP-C_dom"/>
</dbReference>
<dbReference type="Proteomes" id="UP001566132">
    <property type="component" value="Unassembled WGS sequence"/>
</dbReference>
<feature type="transmembrane region" description="Helical" evidence="2">
    <location>
        <begin position="680"/>
        <end position="703"/>
    </location>
</feature>
<dbReference type="InterPro" id="IPR001507">
    <property type="entry name" value="ZP_dom"/>
</dbReference>
<dbReference type="PROSITE" id="PS51034">
    <property type="entry name" value="ZP_2"/>
    <property type="match status" value="1"/>
</dbReference>
<sequence>MNLSIFLLTILVTRAIDVRGYTKTERRVSSGSKQSNADQMVQNILDWLENSYTQNSRRVRQGTFLQYLPPSNTQRPRPFQPGYPPAGYSPQPPFPFPTNPVTGGVTAPDGDQLTSDNDILLPPEKGPGRSNGVSTIFTTPTTIIPTFQTGTASTPVVTTTIGTLPPGYTYRQTTVPTTLPSGGPTFAQDTTQPSVSTSAGTTLLTNAPDSTIAPVQSTLTTLSEGTQTTIREGTTGTVTIQHGFSTTLQTQPGSTQTIPSQSTVPAAGIEAGTTTGLPQETVGTPEGSTTVPVDQTSGITLPASTSAPSGFTTSTSPSETSQGTTIATAEVEQTGTTVGPEANTIPGTAKGTSGSVDEDDSKHPPHIHAIDVQCSKEMMTINIEFNRVFNGVIYSKGFFSNPECRYVLENSGQVNYTFTVSLDKCGTQFVNAFDTQNQSYLENILVLQNELGIQEVWDTVRSVRCLWEGNLKDTLSVAFSIGMLSQEIITFSGDTAMAKLDVVLGRGPFGEPANSLVKIGEQMTLVISVSGDPGFDLQVKDCKAVDVDGKNSVALTDEDGCILKPKLFGAFQKTRETGNSGASIIAYAYFNAFKFPDQMDLMIECNIELCKSDCGICTKEGQQVDPAKKRRKRDVSYNATEGDWVTMGKLVRVVLPEELNQKIVSNITNKDNICVSLPNFVIATTVLVTLLVITSLTCLYLWAKRGEKFHFKY</sequence>
<evidence type="ECO:0000313" key="6">
    <source>
        <dbReference type="Proteomes" id="UP001566132"/>
    </source>
</evidence>
<evidence type="ECO:0000256" key="2">
    <source>
        <dbReference type="SAM" id="Phobius"/>
    </source>
</evidence>
<dbReference type="SMART" id="SM00241">
    <property type="entry name" value="ZP"/>
    <property type="match status" value="1"/>
</dbReference>
<keyword evidence="3" id="KW-0732">Signal</keyword>
<gene>
    <name evidence="5" type="ORF">ABEB36_003413</name>
</gene>
<evidence type="ECO:0000313" key="5">
    <source>
        <dbReference type="EMBL" id="KAL1514094.1"/>
    </source>
</evidence>
<dbReference type="Gene3D" id="2.60.40.4100">
    <property type="entry name" value="Zona pellucida, ZP-C domain"/>
    <property type="match status" value="1"/>
</dbReference>
<keyword evidence="6" id="KW-1185">Reference proteome</keyword>
<feature type="region of interest" description="Disordered" evidence="1">
    <location>
        <begin position="337"/>
        <end position="365"/>
    </location>
</feature>
<protein>
    <recommendedName>
        <fullName evidence="4">ZP domain-containing protein</fullName>
    </recommendedName>
</protein>
<keyword evidence="2" id="KW-1133">Transmembrane helix</keyword>
<keyword evidence="2" id="KW-0812">Transmembrane</keyword>
<feature type="region of interest" description="Disordered" evidence="1">
    <location>
        <begin position="271"/>
        <end position="324"/>
    </location>
</feature>
<dbReference type="InterPro" id="IPR056953">
    <property type="entry name" value="CUT_N"/>
</dbReference>
<dbReference type="Pfam" id="PF25057">
    <property type="entry name" value="CUT_N"/>
    <property type="match status" value="1"/>
</dbReference>
<name>A0ABD1FCP1_HYPHA</name>
<reference evidence="5 6" key="1">
    <citation type="submission" date="2024-05" db="EMBL/GenBank/DDBJ databases">
        <title>Genetic variation in Jamaican populations of the coffee berry borer (Hypothenemus hampei).</title>
        <authorList>
            <person name="Errbii M."/>
            <person name="Myrie A."/>
        </authorList>
    </citation>
    <scope>NUCLEOTIDE SEQUENCE [LARGE SCALE GENOMIC DNA]</scope>
    <source>
        <strain evidence="5">JA-Hopewell-2020-01-JO</strain>
        <tissue evidence="5">Whole body</tissue>
    </source>
</reference>
<evidence type="ECO:0000256" key="3">
    <source>
        <dbReference type="SAM" id="SignalP"/>
    </source>
</evidence>
<dbReference type="AlphaFoldDB" id="A0ABD1FCP1"/>
<feature type="compositionally biased region" description="Polar residues" evidence="1">
    <location>
        <begin position="272"/>
        <end position="324"/>
    </location>
</feature>